<dbReference type="RefSeq" id="WP_285091720.1">
    <property type="nucleotide sequence ID" value="NZ_CP126975.1"/>
</dbReference>
<proteinExistence type="predicted"/>
<name>A0AAX3XIR9_9PAST</name>
<gene>
    <name evidence="1" type="primary">brxC</name>
    <name evidence="1" type="ORF">QP018_06200</name>
</gene>
<evidence type="ECO:0000313" key="1">
    <source>
        <dbReference type="EMBL" id="WIM80817.1"/>
    </source>
</evidence>
<dbReference type="Proteomes" id="UP001226750">
    <property type="component" value="Chromosome"/>
</dbReference>
<dbReference type="SUPFAM" id="SSF52540">
    <property type="entry name" value="P-loop containing nucleoside triphosphate hydrolases"/>
    <property type="match status" value="1"/>
</dbReference>
<evidence type="ECO:0000313" key="2">
    <source>
        <dbReference type="Proteomes" id="UP001226750"/>
    </source>
</evidence>
<dbReference type="AlphaFoldDB" id="A0AAX3XIR9"/>
<reference evidence="1 2" key="1">
    <citation type="submission" date="2023-06" db="EMBL/GenBank/DDBJ databases">
        <title>Complete Genome Sequence of Gallibacterium anatis Strain BJF12, Isolated from a chicken with diarrhea.</title>
        <authorList>
            <person name="Guo F."/>
            <person name="Bu W."/>
            <person name="Xu F."/>
            <person name="Wen T."/>
        </authorList>
    </citation>
    <scope>NUCLEOTIDE SEQUENCE [LARGE SCALE GENOMIC DNA]</scope>
    <source>
        <strain evidence="1 2">BJF12</strain>
    </source>
</reference>
<protein>
    <submittedName>
        <fullName evidence="1">BREX system P-loop protein BrxC</fullName>
    </submittedName>
</protein>
<dbReference type="EMBL" id="CP126975">
    <property type="protein sequence ID" value="WIM80817.1"/>
    <property type="molecule type" value="Genomic_DNA"/>
</dbReference>
<keyword evidence="2" id="KW-1185">Reference proteome</keyword>
<accession>A0AAX3XIR9</accession>
<dbReference type="NCBIfam" id="NF033441">
    <property type="entry name" value="BREX_BrxC"/>
    <property type="match status" value="1"/>
</dbReference>
<dbReference type="InterPro" id="IPR027417">
    <property type="entry name" value="P-loop_NTPase"/>
</dbReference>
<organism evidence="1 2">
    <name type="scientific">Gallibacterium anatis</name>
    <dbReference type="NCBI Taxonomy" id="750"/>
    <lineage>
        <taxon>Bacteria</taxon>
        <taxon>Pseudomonadati</taxon>
        <taxon>Pseudomonadota</taxon>
        <taxon>Gammaproteobacteria</taxon>
        <taxon>Pasteurellales</taxon>
        <taxon>Pasteurellaceae</taxon>
        <taxon>Gallibacterium</taxon>
    </lineage>
</organism>
<dbReference type="InterPro" id="IPR047679">
    <property type="entry name" value="BREX_BrxC"/>
</dbReference>
<sequence>MKNQDIYLKNPKTEKLANEGVASVNNIQADVLRYELETFVCEGQYERGMAHILETYLSNINQAQQPAVWVSGFFGSGKSHLVKMLRALWVDAALPDGSTARGIAQLPENIQHLFKELSTQGKRYGGLYAASGTLGAGANGSVRLALLGIVFKSRGLPEQYPMARFVMWLKQEGIEEEVRRLVEENGGDWQEELDNLHVAEDLHQALVQVKPQVFPSTEACVQTLNNLYPYVEDITSEQMIKAIRQALSQDGQFPLTLIVLDEVQQYIGENSQKSIEVQEVVETCSKEFEGKLLFIGTGQTAVTGTSNLKKLEGRFTVRVELSDNDVDAVVRKVILAKKTTALDAIQTIMQNNSGEIARHLQGTSIASQGNDEAFFAQDYPILPVRRRFWEATLRALDQTGTDSQLRNQLSTIHKAVQSNLDKPVGNVIPADFLYFDSADKLLQSRVLPRKLYETSFSWIQHEDEDKRLLARACGLVFLINKLSSKNKEIGIQATVDTLADLMVEDLAQGSSALRNRLPELLNQCELLMKVGNEYRIQTEESTAWTDDFQNQKSILSSETYRLESDRNDRIRRKFAEILGKSSLTQGNAKVPRALFPIFDERLPKDANEKITIWFQDGWSIDENSFRTEARQAGTHSPVIFVFIPKRSADDLRHQLIEYKAAEATLNHRGAPDTAEGQEARAYIETVKNNAEGKIYTLLSEAFSGAKVLQGGGQEIIGSDLKAMIFEAADNAIHRLYPQFDTADHAGWAKVYENAKKGAPDALKAIGEQGEPAQNPVCKAILSYIGNGKKGIDIRTHFESAPYGWSGDAIDGGLQVLLVAGLAKAEDERGCSIIPTALERKNIGKTTFKAESITITMLQRLQIRKLLQKLDLPTTPKKETQSVQQLVQKLTSLAECAGGEAPKPEQPSTALIEEIRHASGNAQLLAIYKHRAALDENISAWQKLGEGIKKRWPSWLQLKQLIKDAQSLQAALPLLQQVQAIEEKRQLLAEPDPLAPLIAQLTQILREELNRIAHQYNERHQEGMNRLSADSNWQQLTPEQRNQLLSAQRLTEAERPNVQVQDTQAILDTLAHNTLPALADRVAAMPVRFDAVIQEAAELCEPQTQFIPLPRRTLKTEAELEQWLEEVKQQLQNALTKGSITLQ</sequence>